<dbReference type="Proteomes" id="UP001214441">
    <property type="component" value="Unassembled WGS sequence"/>
</dbReference>
<gene>
    <name evidence="1" type="ORF">NMN56_021175</name>
</gene>
<reference evidence="1 2" key="1">
    <citation type="submission" date="2023-05" db="EMBL/GenBank/DDBJ databases">
        <title>Streptantibioticus silvisoli sp. nov., acidotolerant actinomycetes 1 from pine litter.</title>
        <authorList>
            <person name="Swiecimska M."/>
            <person name="Golinska P."/>
            <person name="Sangal V."/>
            <person name="Wachnowicz B."/>
            <person name="Goodfellow M."/>
        </authorList>
    </citation>
    <scope>NUCLEOTIDE SEQUENCE [LARGE SCALE GENOMIC DNA]</scope>
    <source>
        <strain evidence="1 2">DSM 42109</strain>
    </source>
</reference>
<accession>A0ABT6ZZC8</accession>
<dbReference type="EMBL" id="JANCPR020000020">
    <property type="protein sequence ID" value="MDJ1134432.1"/>
    <property type="molecule type" value="Genomic_DNA"/>
</dbReference>
<name>A0ABT6ZZC8_9ACTN</name>
<dbReference type="InterPro" id="IPR029149">
    <property type="entry name" value="Creatin/AminoP/Spt16_N"/>
</dbReference>
<evidence type="ECO:0000313" key="1">
    <source>
        <dbReference type="EMBL" id="MDJ1134432.1"/>
    </source>
</evidence>
<evidence type="ECO:0008006" key="3">
    <source>
        <dbReference type="Google" id="ProtNLM"/>
    </source>
</evidence>
<sequence>MPLSHAPSHSDVPADVPLYSMAERDRRWELARRFMEREGIDALLVFGEHEDAGPAPVSYDMWFTNGRPGTTVLFAKDREPVSLFPMELFVMDHLGSSRRGDVMWIPPENVRASRDSRAVTAAWPPGAR</sequence>
<proteinExistence type="predicted"/>
<keyword evidence="2" id="KW-1185">Reference proteome</keyword>
<organism evidence="1 2">
    <name type="scientific">Streptomyces iconiensis</name>
    <dbReference type="NCBI Taxonomy" id="1384038"/>
    <lineage>
        <taxon>Bacteria</taxon>
        <taxon>Bacillati</taxon>
        <taxon>Actinomycetota</taxon>
        <taxon>Actinomycetes</taxon>
        <taxon>Kitasatosporales</taxon>
        <taxon>Streptomycetaceae</taxon>
        <taxon>Streptomyces</taxon>
    </lineage>
</organism>
<dbReference type="RefSeq" id="WP_274041911.1">
    <property type="nucleotide sequence ID" value="NZ_JANCPR020000020.1"/>
</dbReference>
<protein>
    <recommendedName>
        <fullName evidence="3">Aminopeptidase P family protein</fullName>
    </recommendedName>
</protein>
<dbReference type="SUPFAM" id="SSF53092">
    <property type="entry name" value="Creatinase/prolidase N-terminal domain"/>
    <property type="match status" value="1"/>
</dbReference>
<evidence type="ECO:0000313" key="2">
    <source>
        <dbReference type="Proteomes" id="UP001214441"/>
    </source>
</evidence>
<comment type="caution">
    <text evidence="1">The sequence shown here is derived from an EMBL/GenBank/DDBJ whole genome shotgun (WGS) entry which is preliminary data.</text>
</comment>